<reference evidence="1" key="1">
    <citation type="submission" date="2024-06" db="EMBL/GenBank/DDBJ databases">
        <title>The genome sequences of Kitasatospora sp. strain HUAS MG31.</title>
        <authorList>
            <person name="Mo P."/>
        </authorList>
    </citation>
    <scope>NUCLEOTIDE SEQUENCE</scope>
    <source>
        <strain evidence="1">HUAS MG31</strain>
    </source>
</reference>
<proteinExistence type="predicted"/>
<evidence type="ECO:0000313" key="1">
    <source>
        <dbReference type="EMBL" id="XCM83788.1"/>
    </source>
</evidence>
<sequence>MLNPLDAPAAVSAAAEPLMDLLDDCNHVTSIELFHVVPTAGATRGHDWMQELLQAVYNAGPSGYQAGTPVHPFESPQAWRDILRREVTEGYMQPASKWPSAPDLPTPDEIRRAGELADGIADLIEAHLGPVRSSGDVDGPRMGMGAIWSRNLLLVTSDWATVLSLGVDH</sequence>
<dbReference type="EMBL" id="CP159872">
    <property type="protein sequence ID" value="XCM83788.1"/>
    <property type="molecule type" value="Genomic_DNA"/>
</dbReference>
<accession>A0AAU8K696</accession>
<dbReference type="KEGG" id="kcm:ABWK59_35135"/>
<protein>
    <submittedName>
        <fullName evidence="1">Uncharacterized protein</fullName>
    </submittedName>
</protein>
<dbReference type="RefSeq" id="WP_354644725.1">
    <property type="nucleotide sequence ID" value="NZ_CP159872.1"/>
</dbReference>
<dbReference type="AlphaFoldDB" id="A0AAU8K696"/>
<gene>
    <name evidence="1" type="ORF">ABWK59_35135</name>
</gene>
<organism evidence="1">
    <name type="scientific">Kitasatospora camelliae</name>
    <dbReference type="NCBI Taxonomy" id="3156397"/>
    <lineage>
        <taxon>Bacteria</taxon>
        <taxon>Bacillati</taxon>
        <taxon>Actinomycetota</taxon>
        <taxon>Actinomycetes</taxon>
        <taxon>Kitasatosporales</taxon>
        <taxon>Streptomycetaceae</taxon>
        <taxon>Kitasatospora</taxon>
    </lineage>
</organism>
<name>A0AAU8K696_9ACTN</name>